<reference evidence="2 3" key="1">
    <citation type="submission" date="2013-08" db="EMBL/GenBank/DDBJ databases">
        <authorList>
            <consortium name="DOE Joint Genome Institute"/>
            <person name="Eisen J."/>
            <person name="Huntemann M."/>
            <person name="Han J."/>
            <person name="Chen A."/>
            <person name="Kyrpides N."/>
            <person name="Mavromatis K."/>
            <person name="Markowitz V."/>
            <person name="Palaniappan K."/>
            <person name="Ivanova N."/>
            <person name="Schaumberg A."/>
            <person name="Pati A."/>
            <person name="Liolios K."/>
            <person name="Nordberg H.P."/>
            <person name="Cantor M.N."/>
            <person name="Hua S.X."/>
            <person name="Woyke T."/>
        </authorList>
    </citation>
    <scope>NUCLEOTIDE SEQUENCE [LARGE SCALE GENOMIC DNA]</scope>
    <source>
        <strain evidence="2 3">DSM 2278</strain>
    </source>
</reference>
<proteinExistence type="predicted"/>
<evidence type="ECO:0000313" key="3">
    <source>
        <dbReference type="Proteomes" id="UP000019483"/>
    </source>
</evidence>
<organism evidence="2 3">
    <name type="scientific">Methanolobus tindarius DSM 2278</name>
    <dbReference type="NCBI Taxonomy" id="1090322"/>
    <lineage>
        <taxon>Archaea</taxon>
        <taxon>Methanobacteriati</taxon>
        <taxon>Methanobacteriota</taxon>
        <taxon>Stenosarchaea group</taxon>
        <taxon>Methanomicrobia</taxon>
        <taxon>Methanosarcinales</taxon>
        <taxon>Methanosarcinaceae</taxon>
        <taxon>Methanolobus</taxon>
    </lineage>
</organism>
<sequence>MGRKDKKENAKALIIRPGLDGIDLQTINIDDEVGKDPKVNKEYALPESTITLTINGKKTQNVYLIDGAKGTSVKLIRSDEKEEVGEGENKQEVSLLTMKTSPRKIAAILDTTMMQRAYTLKPDRRTLGLAFFIGIGVGFFTGLFF</sequence>
<dbReference type="AlphaFoldDB" id="W9DPX3"/>
<accession>W9DPX3</accession>
<keyword evidence="1" id="KW-0812">Transmembrane</keyword>
<evidence type="ECO:0000313" key="2">
    <source>
        <dbReference type="EMBL" id="ETA67388.1"/>
    </source>
</evidence>
<comment type="caution">
    <text evidence="2">The sequence shown here is derived from an EMBL/GenBank/DDBJ whole genome shotgun (WGS) entry which is preliminary data.</text>
</comment>
<evidence type="ECO:0000256" key="1">
    <source>
        <dbReference type="SAM" id="Phobius"/>
    </source>
</evidence>
<keyword evidence="1" id="KW-1133">Transmembrane helix</keyword>
<dbReference type="EMBL" id="AZAJ01000001">
    <property type="protein sequence ID" value="ETA67388.1"/>
    <property type="molecule type" value="Genomic_DNA"/>
</dbReference>
<dbReference type="STRING" id="1090322.MettiDRAFT_0812"/>
<feature type="transmembrane region" description="Helical" evidence="1">
    <location>
        <begin position="126"/>
        <end position="144"/>
    </location>
</feature>
<name>W9DPX3_METTI</name>
<keyword evidence="3" id="KW-1185">Reference proteome</keyword>
<gene>
    <name evidence="2" type="ORF">MettiDRAFT_0812</name>
</gene>
<dbReference type="Proteomes" id="UP000019483">
    <property type="component" value="Unassembled WGS sequence"/>
</dbReference>
<dbReference type="RefSeq" id="WP_023844524.1">
    <property type="nucleotide sequence ID" value="NZ_AZAJ01000001.1"/>
</dbReference>
<keyword evidence="1" id="KW-0472">Membrane</keyword>
<protein>
    <submittedName>
        <fullName evidence="2">Uncharacterized protein</fullName>
    </submittedName>
</protein>